<dbReference type="InterPro" id="IPR043727">
    <property type="entry name" value="Lmo0937-like"/>
</dbReference>
<evidence type="ECO:0000256" key="1">
    <source>
        <dbReference type="SAM" id="Phobius"/>
    </source>
</evidence>
<evidence type="ECO:0000313" key="3">
    <source>
        <dbReference type="Proteomes" id="UP000441585"/>
    </source>
</evidence>
<keyword evidence="1" id="KW-0812">Transmembrane</keyword>
<dbReference type="NCBIfam" id="NF033488">
    <property type="entry name" value="lmo0937_fam_TM"/>
    <property type="match status" value="1"/>
</dbReference>
<gene>
    <name evidence="2" type="ORF">GJU41_00735</name>
</gene>
<protein>
    <submittedName>
        <fullName evidence="2">Lmo0937 family membrane protein</fullName>
    </submittedName>
</protein>
<proteinExistence type="predicted"/>
<keyword evidence="3" id="KW-1185">Reference proteome</keyword>
<accession>A0A6I2M7S1</accession>
<keyword evidence="1" id="KW-1133">Transmembrane helix</keyword>
<feature type="transmembrane region" description="Helical" evidence="1">
    <location>
        <begin position="6"/>
        <end position="39"/>
    </location>
</feature>
<dbReference type="Pfam" id="PF18919">
    <property type="entry name" value="DUF5670"/>
    <property type="match status" value="1"/>
</dbReference>
<dbReference type="Proteomes" id="UP000441585">
    <property type="component" value="Unassembled WGS sequence"/>
</dbReference>
<comment type="caution">
    <text evidence="2">The sequence shown here is derived from an EMBL/GenBank/DDBJ whole genome shotgun (WGS) entry which is preliminary data.</text>
</comment>
<evidence type="ECO:0000313" key="2">
    <source>
        <dbReference type="EMBL" id="MRX52481.1"/>
    </source>
</evidence>
<dbReference type="EMBL" id="WKKF01000001">
    <property type="protein sequence ID" value="MRX52481.1"/>
    <property type="molecule type" value="Genomic_DNA"/>
</dbReference>
<sequence>MLWTIIGLLLLFWVLGLVFNVVGGIIHVLLVLAVIVFLYNFFVKRGKTRV</sequence>
<keyword evidence="1" id="KW-0472">Membrane</keyword>
<dbReference type="RefSeq" id="WP_133312103.1">
    <property type="nucleotide sequence ID" value="NZ_CAJFZX010000002.1"/>
</dbReference>
<reference evidence="2 3" key="1">
    <citation type="submission" date="2019-11" db="EMBL/GenBank/DDBJ databases">
        <title>Bacillus idriensis genome.</title>
        <authorList>
            <person name="Konopka E.N."/>
            <person name="Newman J.D."/>
        </authorList>
    </citation>
    <scope>NUCLEOTIDE SEQUENCE [LARGE SCALE GENOMIC DNA]</scope>
    <source>
        <strain evidence="2 3">DSM 19097</strain>
    </source>
</reference>
<dbReference type="AlphaFoldDB" id="A0A6I2M7S1"/>
<name>A0A6I2M7S1_9BACI</name>
<organism evidence="2 3">
    <name type="scientific">Metabacillus idriensis</name>
    <dbReference type="NCBI Taxonomy" id="324768"/>
    <lineage>
        <taxon>Bacteria</taxon>
        <taxon>Bacillati</taxon>
        <taxon>Bacillota</taxon>
        <taxon>Bacilli</taxon>
        <taxon>Bacillales</taxon>
        <taxon>Bacillaceae</taxon>
        <taxon>Metabacillus</taxon>
    </lineage>
</organism>